<reference evidence="6" key="1">
    <citation type="submission" date="2021-02" db="EMBL/GenBank/DDBJ databases">
        <title>Natrosporangium hydrolyticum gen. nov., sp. nov, a haloalkaliphilic actinobacterium from a soda solonchak soil.</title>
        <authorList>
            <person name="Sorokin D.Y."/>
            <person name="Khijniak T.V."/>
            <person name="Zakharycheva A.P."/>
            <person name="Boueva O.V."/>
            <person name="Ariskina E.V."/>
            <person name="Hahnke R.L."/>
            <person name="Bunk B."/>
            <person name="Sproer C."/>
            <person name="Schumann P."/>
            <person name="Evtushenko L.I."/>
            <person name="Kublanov I.V."/>
        </authorList>
    </citation>
    <scope>NUCLEOTIDE SEQUENCE</scope>
    <source>
        <strain evidence="6">DSM 106523</strain>
    </source>
</reference>
<keyword evidence="2 4" id="KW-0238">DNA-binding</keyword>
<evidence type="ECO:0000256" key="3">
    <source>
        <dbReference type="ARBA" id="ARBA00023163"/>
    </source>
</evidence>
<dbReference type="Gene3D" id="1.10.357.10">
    <property type="entry name" value="Tetracycline Repressor, domain 2"/>
    <property type="match status" value="1"/>
</dbReference>
<evidence type="ECO:0000256" key="4">
    <source>
        <dbReference type="PROSITE-ProRule" id="PRU00335"/>
    </source>
</evidence>
<dbReference type="PROSITE" id="PS50977">
    <property type="entry name" value="HTH_TETR_2"/>
    <property type="match status" value="1"/>
</dbReference>
<dbReference type="PANTHER" id="PTHR30055">
    <property type="entry name" value="HTH-TYPE TRANSCRIPTIONAL REGULATOR RUTR"/>
    <property type="match status" value="1"/>
</dbReference>
<evidence type="ECO:0000313" key="7">
    <source>
        <dbReference type="Proteomes" id="UP000662857"/>
    </source>
</evidence>
<evidence type="ECO:0000313" key="6">
    <source>
        <dbReference type="EMBL" id="QSB13816.1"/>
    </source>
</evidence>
<dbReference type="PANTHER" id="PTHR30055:SF151">
    <property type="entry name" value="TRANSCRIPTIONAL REGULATORY PROTEIN"/>
    <property type="match status" value="1"/>
</dbReference>
<dbReference type="RefSeq" id="WP_239675927.1">
    <property type="nucleotide sequence ID" value="NZ_CP070499.1"/>
</dbReference>
<dbReference type="Pfam" id="PF02909">
    <property type="entry name" value="TetR_C_1"/>
    <property type="match status" value="1"/>
</dbReference>
<dbReference type="InterPro" id="IPR001647">
    <property type="entry name" value="HTH_TetR"/>
</dbReference>
<dbReference type="Gene3D" id="1.10.10.60">
    <property type="entry name" value="Homeodomain-like"/>
    <property type="match status" value="1"/>
</dbReference>
<gene>
    <name evidence="6" type="ORF">JQS43_20005</name>
</gene>
<dbReference type="InterPro" id="IPR036271">
    <property type="entry name" value="Tet_transcr_reg_TetR-rel_C_sf"/>
</dbReference>
<dbReference type="AlphaFoldDB" id="A0A895YH10"/>
<dbReference type="KEGG" id="nhy:JQS43_20005"/>
<dbReference type="SUPFAM" id="SSF46689">
    <property type="entry name" value="Homeodomain-like"/>
    <property type="match status" value="1"/>
</dbReference>
<proteinExistence type="predicted"/>
<protein>
    <submittedName>
        <fullName evidence="6">TetR/AcrR family transcriptional regulator</fullName>
    </submittedName>
</protein>
<feature type="DNA-binding region" description="H-T-H motif" evidence="4">
    <location>
        <begin position="41"/>
        <end position="60"/>
    </location>
</feature>
<dbReference type="Proteomes" id="UP000662857">
    <property type="component" value="Chromosome"/>
</dbReference>
<dbReference type="InterPro" id="IPR004111">
    <property type="entry name" value="Repressor_TetR_C"/>
</dbReference>
<feature type="domain" description="HTH tetR-type" evidence="5">
    <location>
        <begin position="18"/>
        <end position="78"/>
    </location>
</feature>
<keyword evidence="3" id="KW-0804">Transcription</keyword>
<organism evidence="6 7">
    <name type="scientific">Natronosporangium hydrolyticum</name>
    <dbReference type="NCBI Taxonomy" id="2811111"/>
    <lineage>
        <taxon>Bacteria</taxon>
        <taxon>Bacillati</taxon>
        <taxon>Actinomycetota</taxon>
        <taxon>Actinomycetes</taxon>
        <taxon>Micromonosporales</taxon>
        <taxon>Micromonosporaceae</taxon>
        <taxon>Natronosporangium</taxon>
    </lineage>
</organism>
<dbReference type="InterPro" id="IPR009057">
    <property type="entry name" value="Homeodomain-like_sf"/>
</dbReference>
<sequence length="255" mass="28258">MALLWGQQTTPGRGPKPSLTIADIVTNAIELADAEGLPAVSMRNVARRLGRTAMSLYTYVPGKGELLELMLDTVLGELPTHYERAGDAWRPAAEQCARDTWSLYQRHPWALDISSARALLGPHELARYEAQLRIFDDLGLSGVDMTRLVGLVDTFVRGAAAALAEASRAERATGLSDDAWWLARSPQLDDLVAPDAWPSRYPTIHRLSQTQAYDPDDWPGDDSTPYTVRLALDQFEFGLPRLLDGVEAFITTRRR</sequence>
<evidence type="ECO:0000259" key="5">
    <source>
        <dbReference type="PROSITE" id="PS50977"/>
    </source>
</evidence>
<keyword evidence="1" id="KW-0805">Transcription regulation</keyword>
<dbReference type="SUPFAM" id="SSF48498">
    <property type="entry name" value="Tetracyclin repressor-like, C-terminal domain"/>
    <property type="match status" value="1"/>
</dbReference>
<dbReference type="Pfam" id="PF00440">
    <property type="entry name" value="TetR_N"/>
    <property type="match status" value="1"/>
</dbReference>
<dbReference type="GO" id="GO:0000976">
    <property type="term" value="F:transcription cis-regulatory region binding"/>
    <property type="evidence" value="ECO:0007669"/>
    <property type="project" value="TreeGrafter"/>
</dbReference>
<dbReference type="InterPro" id="IPR050109">
    <property type="entry name" value="HTH-type_TetR-like_transc_reg"/>
</dbReference>
<dbReference type="GO" id="GO:0003700">
    <property type="term" value="F:DNA-binding transcription factor activity"/>
    <property type="evidence" value="ECO:0007669"/>
    <property type="project" value="TreeGrafter"/>
</dbReference>
<keyword evidence="7" id="KW-1185">Reference proteome</keyword>
<evidence type="ECO:0000256" key="1">
    <source>
        <dbReference type="ARBA" id="ARBA00023015"/>
    </source>
</evidence>
<dbReference type="EMBL" id="CP070499">
    <property type="protein sequence ID" value="QSB13816.1"/>
    <property type="molecule type" value="Genomic_DNA"/>
</dbReference>
<name>A0A895YH10_9ACTN</name>
<dbReference type="GO" id="GO:0045892">
    <property type="term" value="P:negative regulation of DNA-templated transcription"/>
    <property type="evidence" value="ECO:0007669"/>
    <property type="project" value="InterPro"/>
</dbReference>
<evidence type="ECO:0000256" key="2">
    <source>
        <dbReference type="ARBA" id="ARBA00023125"/>
    </source>
</evidence>
<accession>A0A895YH10</accession>